<dbReference type="Proteomes" id="UP000784294">
    <property type="component" value="Unassembled WGS sequence"/>
</dbReference>
<dbReference type="EMBL" id="CAAALY010248544">
    <property type="protein sequence ID" value="VEL34857.1"/>
    <property type="molecule type" value="Genomic_DNA"/>
</dbReference>
<keyword evidence="2" id="KW-1185">Reference proteome</keyword>
<protein>
    <submittedName>
        <fullName evidence="1">Uncharacterized protein</fullName>
    </submittedName>
</protein>
<sequence length="103" mass="10889">MVEVTLVANFIYPSSLAEISLTTAANDTNIENVRLLYAASGISYKENSLAVLFTVGLSSSSTTTIDATFGFSSDKSHVSITKFNIKIASLPPSISPVSLIRTA</sequence>
<dbReference type="AlphaFoldDB" id="A0A3S5B2Q6"/>
<name>A0A3S5B2Q6_9PLAT</name>
<organism evidence="1 2">
    <name type="scientific">Protopolystoma xenopodis</name>
    <dbReference type="NCBI Taxonomy" id="117903"/>
    <lineage>
        <taxon>Eukaryota</taxon>
        <taxon>Metazoa</taxon>
        <taxon>Spiralia</taxon>
        <taxon>Lophotrochozoa</taxon>
        <taxon>Platyhelminthes</taxon>
        <taxon>Monogenea</taxon>
        <taxon>Polyopisthocotylea</taxon>
        <taxon>Polystomatidea</taxon>
        <taxon>Polystomatidae</taxon>
        <taxon>Protopolystoma</taxon>
    </lineage>
</organism>
<accession>A0A3S5B2Q6</accession>
<evidence type="ECO:0000313" key="1">
    <source>
        <dbReference type="EMBL" id="VEL34857.1"/>
    </source>
</evidence>
<evidence type="ECO:0000313" key="2">
    <source>
        <dbReference type="Proteomes" id="UP000784294"/>
    </source>
</evidence>
<comment type="caution">
    <text evidence="1">The sequence shown here is derived from an EMBL/GenBank/DDBJ whole genome shotgun (WGS) entry which is preliminary data.</text>
</comment>
<gene>
    <name evidence="1" type="ORF">PXEA_LOCUS28297</name>
</gene>
<proteinExistence type="predicted"/>
<reference evidence="1" key="1">
    <citation type="submission" date="2018-11" db="EMBL/GenBank/DDBJ databases">
        <authorList>
            <consortium name="Pathogen Informatics"/>
        </authorList>
    </citation>
    <scope>NUCLEOTIDE SEQUENCE</scope>
</reference>